<dbReference type="GO" id="GO:0000139">
    <property type="term" value="C:Golgi membrane"/>
    <property type="evidence" value="ECO:0007669"/>
    <property type="project" value="InterPro"/>
</dbReference>
<dbReference type="GO" id="GO:0005783">
    <property type="term" value="C:endoplasmic reticulum"/>
    <property type="evidence" value="ECO:0007669"/>
    <property type="project" value="TreeGrafter"/>
</dbReference>
<dbReference type="OrthoDB" id="198977at2759"/>
<feature type="domain" description="Vesicle tethering protein Uso1/P115-like head" evidence="5">
    <location>
        <begin position="425"/>
        <end position="769"/>
    </location>
</feature>
<protein>
    <submittedName>
        <fullName evidence="7">SPOSA6832_03896-mRNA-1:cds</fullName>
    </submittedName>
</protein>
<evidence type="ECO:0000259" key="6">
    <source>
        <dbReference type="Pfam" id="PF04871"/>
    </source>
</evidence>
<evidence type="ECO:0000256" key="2">
    <source>
        <dbReference type="ARBA" id="ARBA00023034"/>
    </source>
</evidence>
<keyword evidence="2" id="KW-0333">Golgi apparatus</keyword>
<dbReference type="GO" id="GO:0006886">
    <property type="term" value="P:intracellular protein transport"/>
    <property type="evidence" value="ECO:0007669"/>
    <property type="project" value="InterPro"/>
</dbReference>
<dbReference type="PANTHER" id="PTHR10013:SF0">
    <property type="entry name" value="GENERAL VESICULAR TRANSPORT FACTOR P115"/>
    <property type="match status" value="1"/>
</dbReference>
<organism evidence="7 8">
    <name type="scientific">Sporidiobolus salmonicolor</name>
    <name type="common">Yeast-like fungus</name>
    <name type="synonym">Sporobolomyces salmonicolor</name>
    <dbReference type="NCBI Taxonomy" id="5005"/>
    <lineage>
        <taxon>Eukaryota</taxon>
        <taxon>Fungi</taxon>
        <taxon>Dikarya</taxon>
        <taxon>Basidiomycota</taxon>
        <taxon>Pucciniomycotina</taxon>
        <taxon>Microbotryomycetes</taxon>
        <taxon>Sporidiobolales</taxon>
        <taxon>Sporidiobolaceae</taxon>
        <taxon>Sporobolomyces</taxon>
    </lineage>
</organism>
<dbReference type="Pfam" id="PF04869">
    <property type="entry name" value="Uso1_p115_head"/>
    <property type="match status" value="1"/>
</dbReference>
<dbReference type="InterPro" id="IPR016024">
    <property type="entry name" value="ARM-type_fold"/>
</dbReference>
<dbReference type="Proteomes" id="UP000243876">
    <property type="component" value="Unassembled WGS sequence"/>
</dbReference>
<dbReference type="Pfam" id="PF04871">
    <property type="entry name" value="Uso1_p115_C"/>
    <property type="match status" value="1"/>
</dbReference>
<dbReference type="AlphaFoldDB" id="A0A0D6EQ72"/>
<evidence type="ECO:0000256" key="1">
    <source>
        <dbReference type="ARBA" id="ARBA00004555"/>
    </source>
</evidence>
<dbReference type="EMBL" id="CENE01000021">
    <property type="protein sequence ID" value="CEQ42114.1"/>
    <property type="molecule type" value="Genomic_DNA"/>
</dbReference>
<dbReference type="GO" id="GO:0006888">
    <property type="term" value="P:endoplasmic reticulum to Golgi vesicle-mediated transport"/>
    <property type="evidence" value="ECO:0007669"/>
    <property type="project" value="TreeGrafter"/>
</dbReference>
<feature type="region of interest" description="Disordered" evidence="4">
    <location>
        <begin position="875"/>
        <end position="935"/>
    </location>
</feature>
<keyword evidence="8" id="KW-1185">Reference proteome</keyword>
<evidence type="ECO:0000313" key="8">
    <source>
        <dbReference type="Proteomes" id="UP000243876"/>
    </source>
</evidence>
<dbReference type="GO" id="GO:0048280">
    <property type="term" value="P:vesicle fusion with Golgi apparatus"/>
    <property type="evidence" value="ECO:0007669"/>
    <property type="project" value="InterPro"/>
</dbReference>
<dbReference type="InterPro" id="IPR006953">
    <property type="entry name" value="Vesicle_Uso1_P115_head"/>
</dbReference>
<evidence type="ECO:0000259" key="5">
    <source>
        <dbReference type="Pfam" id="PF04869"/>
    </source>
</evidence>
<dbReference type="GO" id="GO:0005795">
    <property type="term" value="C:Golgi stack"/>
    <property type="evidence" value="ECO:0007669"/>
    <property type="project" value="TreeGrafter"/>
</dbReference>
<evidence type="ECO:0000313" key="7">
    <source>
        <dbReference type="EMBL" id="CEQ42114.1"/>
    </source>
</evidence>
<dbReference type="GO" id="GO:0048211">
    <property type="term" value="P:Golgi vesicle docking"/>
    <property type="evidence" value="ECO:0007669"/>
    <property type="project" value="TreeGrafter"/>
</dbReference>
<reference evidence="8" key="1">
    <citation type="submission" date="2015-02" db="EMBL/GenBank/DDBJ databases">
        <authorList>
            <person name="Gon?alves P."/>
        </authorList>
    </citation>
    <scope>NUCLEOTIDE SEQUENCE [LARGE SCALE GENOMIC DNA]</scope>
</reference>
<feature type="compositionally biased region" description="Basic and acidic residues" evidence="4">
    <location>
        <begin position="897"/>
        <end position="914"/>
    </location>
</feature>
<name>A0A0D6EQ72_SPOSA</name>
<feature type="region of interest" description="Disordered" evidence="4">
    <location>
        <begin position="377"/>
        <end position="423"/>
    </location>
</feature>
<dbReference type="PANTHER" id="PTHR10013">
    <property type="entry name" value="GENERAL VESICULAR TRANSPORT FACTOR P115"/>
    <property type="match status" value="1"/>
</dbReference>
<feature type="domain" description="Uso1/p115-like vesicle tethering protein C-terminal" evidence="6">
    <location>
        <begin position="798"/>
        <end position="896"/>
    </location>
</feature>
<gene>
    <name evidence="7" type="primary">SPOSA6832_03896</name>
</gene>
<evidence type="ECO:0000256" key="4">
    <source>
        <dbReference type="SAM" id="MobiDB-lite"/>
    </source>
</evidence>
<keyword evidence="3" id="KW-0175">Coiled coil</keyword>
<dbReference type="Gene3D" id="1.25.10.10">
    <property type="entry name" value="Leucine-rich Repeat Variant"/>
    <property type="match status" value="1"/>
</dbReference>
<dbReference type="InterPro" id="IPR006955">
    <property type="entry name" value="Uso1_p115_C"/>
</dbReference>
<feature type="compositionally biased region" description="Basic and acidic residues" evidence="4">
    <location>
        <begin position="392"/>
        <end position="413"/>
    </location>
</feature>
<comment type="subcellular location">
    <subcellularLocation>
        <location evidence="1">Golgi apparatus</location>
    </subcellularLocation>
</comment>
<evidence type="ECO:0000256" key="3">
    <source>
        <dbReference type="ARBA" id="ARBA00023054"/>
    </source>
</evidence>
<dbReference type="SUPFAM" id="SSF48371">
    <property type="entry name" value="ARM repeat"/>
    <property type="match status" value="2"/>
</dbReference>
<feature type="compositionally biased region" description="Acidic residues" evidence="4">
    <location>
        <begin position="887"/>
        <end position="896"/>
    </location>
</feature>
<accession>A0A0D6EQ72</accession>
<dbReference type="InterPro" id="IPR011989">
    <property type="entry name" value="ARM-like"/>
</dbReference>
<sequence>MFSTLARGYNSLQASAQPQSAASTIDKLCDRLLNGTQLDDRRAALLGLKGLSRDWKAEVGSRALPILLGVLEEDAGEDVEVAKAVVETLSLLCEVEEVDGRPVRDDSGLRNTDVFLSTPSPLHTVLTLLTPMHFYLRFFSLQLLGILLANRSQQVQQYVLTAPGGIGRLVETLDDSREIIRNESLLLIIALTTSNADIQKLLAFEGAFDKLFHIVKSEGGIGSGGIVVQDCLAAIAGLLRWNVSNQNYFRETSCIPILAPLLLFPRPQALSPSSLATFAFQSWSEQKVINAGLVISLVRMLVGGAGGSGRAANQKALLVTGLTRCLIEMALASNAPAVLKSQSLNALADILRLSAPNQELLTSLIVTPLIPPLAPSSPEFYSEEQASPSLSHDYHSEHGSLHHGQGHEQREAPRPSATKWKRGTPVPAVVAVVGLAVNGDGTPGREGLRVRAAAANLFESYVAGATETQLGILSTMSAPQPEGLPGTDESGTPPPLTSPSKPAHQPMLSSAAVPQTQSAGSILLHALRIFPTPTRNDPFDSYQPFFACLLFSHLLLHSEPSKAAARRIYFQGDDTEPGGAGDEDDRASLVAVLVGNLMMAQREQAQSANAGLGPERGLEWSRVMVGYLTTLAVWLWESPGTVKEFLSEGSNLQVLIQPITQSSGVDSIVQGLCTFLLGICYEYNREPGPISRETLHPILQSRVGPDQFVSRILRLREDPRFRSVGPTVLEMADDDDALLDDVSEEDGLWFDFAFVEFLKTNYISVQRAILVDPNSAPPLQRSVDASADPDVVAALRSSLASQAKEMEQMRELIRTLETERDEERVAFQQEVASLSDTISSLASQLTAARSAKVEVDKEQEDLLVLLEELSTKRKDDKARMRAAQLDVSEDEDDDDEHIAGELDGEEPRPQHSEEGYDYAPEGEAPTYGGGRDSLK</sequence>
<dbReference type="InterPro" id="IPR024095">
    <property type="entry name" value="Vesicle_P115"/>
</dbReference>
<proteinExistence type="predicted"/>
<dbReference type="GO" id="GO:0012507">
    <property type="term" value="C:ER to Golgi transport vesicle membrane"/>
    <property type="evidence" value="ECO:0007669"/>
    <property type="project" value="TreeGrafter"/>
</dbReference>
<feature type="region of interest" description="Disordered" evidence="4">
    <location>
        <begin position="476"/>
        <end position="514"/>
    </location>
</feature>